<reference evidence="6" key="1">
    <citation type="submission" date="2009-10" db="EMBL/GenBank/DDBJ databases">
        <title>Diversity of trophic interactions inside an arsenic-rich microbial ecosystem.</title>
        <authorList>
            <person name="Bertin P.N."/>
            <person name="Heinrich-Salmeron A."/>
            <person name="Pelletier E."/>
            <person name="Goulhen-Chollet F."/>
            <person name="Arsene-Ploetze F."/>
            <person name="Gallien S."/>
            <person name="Calteau A."/>
            <person name="Vallenet D."/>
            <person name="Casiot C."/>
            <person name="Chane-Woon-Ming B."/>
            <person name="Giloteaux L."/>
            <person name="Barakat M."/>
            <person name="Bonnefoy V."/>
            <person name="Bruneel O."/>
            <person name="Chandler M."/>
            <person name="Cleiss J."/>
            <person name="Duran R."/>
            <person name="Elbaz-Poulichet F."/>
            <person name="Fonknechten N."/>
            <person name="Lauga B."/>
            <person name="Mornico D."/>
            <person name="Ortet P."/>
            <person name="Schaeffer C."/>
            <person name="Siguier P."/>
            <person name="Alexander Thil Smith A."/>
            <person name="Van Dorsselaer A."/>
            <person name="Weissenbach J."/>
            <person name="Medigue C."/>
            <person name="Le Paslier D."/>
        </authorList>
    </citation>
    <scope>NUCLEOTIDE SEQUENCE</scope>
</reference>
<evidence type="ECO:0000256" key="2">
    <source>
        <dbReference type="ARBA" id="ARBA00023125"/>
    </source>
</evidence>
<gene>
    <name evidence="6" type="ORF">CARN2_4228</name>
</gene>
<feature type="region of interest" description="Disordered" evidence="4">
    <location>
        <begin position="275"/>
        <end position="294"/>
    </location>
</feature>
<keyword evidence="2" id="KW-0238">DNA-binding</keyword>
<dbReference type="InterPro" id="IPR037923">
    <property type="entry name" value="HTH-like"/>
</dbReference>
<keyword evidence="3" id="KW-0804">Transcription</keyword>
<feature type="compositionally biased region" description="Basic and acidic residues" evidence="4">
    <location>
        <begin position="275"/>
        <end position="287"/>
    </location>
</feature>
<evidence type="ECO:0000256" key="1">
    <source>
        <dbReference type="ARBA" id="ARBA00023015"/>
    </source>
</evidence>
<evidence type="ECO:0000313" key="6">
    <source>
        <dbReference type="EMBL" id="CBH98746.1"/>
    </source>
</evidence>
<keyword evidence="1" id="KW-0805">Transcription regulation</keyword>
<dbReference type="AlphaFoldDB" id="E6PUY9"/>
<comment type="caution">
    <text evidence="6">The sequence shown here is derived from an EMBL/GenBank/DDBJ whole genome shotgun (WGS) entry which is preliminary data.</text>
</comment>
<dbReference type="Gene3D" id="1.10.10.60">
    <property type="entry name" value="Homeodomain-like"/>
    <property type="match status" value="2"/>
</dbReference>
<name>E6PUY9_9ZZZZ</name>
<sequence length="294" mass="32513">MPRADPTREQARFAFVPDFAGMEMLTASYWAHRFTPHVHDTYVIALIEQGAEQFRCGPDTWLAPAGSMVIVPPGALHTGQRGCEWGWSYRVFYPAPHLLAALMAELPGAAEAPPAFGAVVLTDPPLFQALRRLHVLLHDEADALRRASAWRTTMGDLLLRHAGVEPRRLGRETTAVRRAQDLLRADAGAALGLAELASAVGLSPWYLNRVFARDVGMPPHAWRNQWRLAQAKTLLRRGQVPAKVAAALGFADQSHLHRHFKRAFGVTPGAYRIERGVDGGDKRKNVQDHLPQTL</sequence>
<dbReference type="Pfam" id="PF12833">
    <property type="entry name" value="HTH_18"/>
    <property type="match status" value="1"/>
</dbReference>
<accession>E6PUY9</accession>
<dbReference type="Pfam" id="PF02311">
    <property type="entry name" value="AraC_binding"/>
    <property type="match status" value="1"/>
</dbReference>
<dbReference type="SUPFAM" id="SSF51215">
    <property type="entry name" value="Regulatory protein AraC"/>
    <property type="match status" value="1"/>
</dbReference>
<evidence type="ECO:0000256" key="4">
    <source>
        <dbReference type="SAM" id="MobiDB-lite"/>
    </source>
</evidence>
<dbReference type="GO" id="GO:0003700">
    <property type="term" value="F:DNA-binding transcription factor activity"/>
    <property type="evidence" value="ECO:0007669"/>
    <property type="project" value="InterPro"/>
</dbReference>
<dbReference type="SMART" id="SM00342">
    <property type="entry name" value="HTH_ARAC"/>
    <property type="match status" value="1"/>
</dbReference>
<dbReference type="GO" id="GO:0043565">
    <property type="term" value="F:sequence-specific DNA binding"/>
    <property type="evidence" value="ECO:0007669"/>
    <property type="project" value="InterPro"/>
</dbReference>
<dbReference type="SUPFAM" id="SSF46689">
    <property type="entry name" value="Homeodomain-like"/>
    <property type="match status" value="2"/>
</dbReference>
<dbReference type="InterPro" id="IPR003313">
    <property type="entry name" value="AraC-bd"/>
</dbReference>
<feature type="domain" description="HTH araC/xylS-type" evidence="5">
    <location>
        <begin position="177"/>
        <end position="274"/>
    </location>
</feature>
<proteinExistence type="predicted"/>
<protein>
    <submittedName>
        <fullName evidence="6">Putative Transcriptional Regulator, AraC family</fullName>
    </submittedName>
</protein>
<evidence type="ECO:0000259" key="5">
    <source>
        <dbReference type="PROSITE" id="PS01124"/>
    </source>
</evidence>
<evidence type="ECO:0000256" key="3">
    <source>
        <dbReference type="ARBA" id="ARBA00023163"/>
    </source>
</evidence>
<dbReference type="EMBL" id="CABM01000060">
    <property type="protein sequence ID" value="CBH98746.1"/>
    <property type="molecule type" value="Genomic_DNA"/>
</dbReference>
<dbReference type="PANTHER" id="PTHR46796:SF2">
    <property type="entry name" value="TRANSCRIPTIONAL REGULATORY PROTEIN"/>
    <property type="match status" value="1"/>
</dbReference>
<organism evidence="6">
    <name type="scientific">mine drainage metagenome</name>
    <dbReference type="NCBI Taxonomy" id="410659"/>
    <lineage>
        <taxon>unclassified sequences</taxon>
        <taxon>metagenomes</taxon>
        <taxon>ecological metagenomes</taxon>
    </lineage>
</organism>
<dbReference type="InterPro" id="IPR050204">
    <property type="entry name" value="AraC_XylS_family_regulators"/>
</dbReference>
<dbReference type="PROSITE" id="PS01124">
    <property type="entry name" value="HTH_ARAC_FAMILY_2"/>
    <property type="match status" value="1"/>
</dbReference>
<dbReference type="PANTHER" id="PTHR46796">
    <property type="entry name" value="HTH-TYPE TRANSCRIPTIONAL ACTIVATOR RHAS-RELATED"/>
    <property type="match status" value="1"/>
</dbReference>
<dbReference type="InterPro" id="IPR009057">
    <property type="entry name" value="Homeodomain-like_sf"/>
</dbReference>
<dbReference type="InterPro" id="IPR018060">
    <property type="entry name" value="HTH_AraC"/>
</dbReference>